<dbReference type="InterPro" id="IPR013087">
    <property type="entry name" value="Znf_C2H2_type"/>
</dbReference>
<name>A0AAV5QJS9_9ASCO</name>
<evidence type="ECO:0000256" key="2">
    <source>
        <dbReference type="SAM" id="MobiDB-lite"/>
    </source>
</evidence>
<evidence type="ECO:0000313" key="5">
    <source>
        <dbReference type="Proteomes" id="UP001360560"/>
    </source>
</evidence>
<evidence type="ECO:0000256" key="1">
    <source>
        <dbReference type="PROSITE-ProRule" id="PRU00042"/>
    </source>
</evidence>
<keyword evidence="1" id="KW-0479">Metal-binding</keyword>
<dbReference type="PROSITE" id="PS00028">
    <property type="entry name" value="ZINC_FINGER_C2H2_1"/>
    <property type="match status" value="1"/>
</dbReference>
<feature type="domain" description="C2H2-type" evidence="3">
    <location>
        <begin position="794"/>
        <end position="821"/>
    </location>
</feature>
<keyword evidence="5" id="KW-1185">Reference proteome</keyword>
<dbReference type="Gene3D" id="3.30.160.60">
    <property type="entry name" value="Classic Zinc Finger"/>
    <property type="match status" value="1"/>
</dbReference>
<dbReference type="RefSeq" id="XP_064851941.1">
    <property type="nucleotide sequence ID" value="XM_064995869.1"/>
</dbReference>
<dbReference type="GO" id="GO:0008270">
    <property type="term" value="F:zinc ion binding"/>
    <property type="evidence" value="ECO:0007669"/>
    <property type="project" value="UniProtKB-KW"/>
</dbReference>
<dbReference type="Proteomes" id="UP001360560">
    <property type="component" value="Unassembled WGS sequence"/>
</dbReference>
<protein>
    <recommendedName>
        <fullName evidence="3">C2H2-type domain-containing protein</fullName>
    </recommendedName>
</protein>
<dbReference type="AlphaFoldDB" id="A0AAV5QJS9"/>
<dbReference type="InterPro" id="IPR036236">
    <property type="entry name" value="Znf_C2H2_sf"/>
</dbReference>
<keyword evidence="1" id="KW-0862">Zinc</keyword>
<feature type="region of interest" description="Disordered" evidence="2">
    <location>
        <begin position="540"/>
        <end position="559"/>
    </location>
</feature>
<proteinExistence type="predicted"/>
<dbReference type="SUPFAM" id="SSF57667">
    <property type="entry name" value="beta-beta-alpha zinc fingers"/>
    <property type="match status" value="1"/>
</dbReference>
<accession>A0AAV5QJS9</accession>
<feature type="compositionally biased region" description="Polar residues" evidence="2">
    <location>
        <begin position="540"/>
        <end position="553"/>
    </location>
</feature>
<reference evidence="4 5" key="1">
    <citation type="journal article" date="2023" name="Elife">
        <title>Identification of key yeast species and microbe-microbe interactions impacting larval growth of Drosophila in the wild.</title>
        <authorList>
            <person name="Mure A."/>
            <person name="Sugiura Y."/>
            <person name="Maeda R."/>
            <person name="Honda K."/>
            <person name="Sakurai N."/>
            <person name="Takahashi Y."/>
            <person name="Watada M."/>
            <person name="Katoh T."/>
            <person name="Gotoh A."/>
            <person name="Gotoh Y."/>
            <person name="Taniguchi I."/>
            <person name="Nakamura K."/>
            <person name="Hayashi T."/>
            <person name="Katayama T."/>
            <person name="Uemura T."/>
            <person name="Hattori Y."/>
        </authorList>
    </citation>
    <scope>NUCLEOTIDE SEQUENCE [LARGE SCALE GENOMIC DNA]</scope>
    <source>
        <strain evidence="4 5">SC-9</strain>
    </source>
</reference>
<dbReference type="PROSITE" id="PS50157">
    <property type="entry name" value="ZINC_FINGER_C2H2_2"/>
    <property type="match status" value="1"/>
</dbReference>
<keyword evidence="1" id="KW-0863">Zinc-finger</keyword>
<dbReference type="GeneID" id="90072920"/>
<comment type="caution">
    <text evidence="4">The sequence shown here is derived from an EMBL/GenBank/DDBJ whole genome shotgun (WGS) entry which is preliminary data.</text>
</comment>
<feature type="compositionally biased region" description="Low complexity" evidence="2">
    <location>
        <begin position="853"/>
        <end position="866"/>
    </location>
</feature>
<evidence type="ECO:0000259" key="3">
    <source>
        <dbReference type="PROSITE" id="PS50157"/>
    </source>
</evidence>
<dbReference type="EMBL" id="BTFZ01000004">
    <property type="protein sequence ID" value="GMM34941.1"/>
    <property type="molecule type" value="Genomic_DNA"/>
</dbReference>
<evidence type="ECO:0000313" key="4">
    <source>
        <dbReference type="EMBL" id="GMM34941.1"/>
    </source>
</evidence>
<gene>
    <name evidence="4" type="ORF">DASC09_022660</name>
</gene>
<organism evidence="4 5">
    <name type="scientific">Saccharomycopsis crataegensis</name>
    <dbReference type="NCBI Taxonomy" id="43959"/>
    <lineage>
        <taxon>Eukaryota</taxon>
        <taxon>Fungi</taxon>
        <taxon>Dikarya</taxon>
        <taxon>Ascomycota</taxon>
        <taxon>Saccharomycotina</taxon>
        <taxon>Saccharomycetes</taxon>
        <taxon>Saccharomycopsidaceae</taxon>
        <taxon>Saccharomycopsis</taxon>
    </lineage>
</organism>
<sequence>MLDLDDSHRFSTIDEDSILDFSHASHDDFQSPVPSPSLSGVGGVHRFSALPSKNLININQKRVPKLSKPINIKKITVAITAPTTIHATTAAASTSPDVVAAKVVSKNNQNKTHKSNRKHRNRHSYPNPKLVSIAEIDEGITRLGYAQFEEDDEEEEDDDEMNSECEDRSCLSSKLFDYKKIKSKTTNTKLKSISTKSQLFGGAQGEMLNLSSIKKCQPVACAIDDDFQFTFNSNFTVDINSNIYNPVDYNSNNNNSFQPDLAFMSGNFNMMNNTMNNVSVLNGGALSNSVGTNNFAGSTTIDFNNYKDDLSSQQYLSHDINNNADYANGDGIHNNACFSNVYNDPYYLNKQQQTSKPEQSLPCTMPQFDMNNNMNVNMSLGLVSIPSHSQFMNSDQHQQPQMQHFKNNSINKSMPIDCPGYEEYDDELELEDDEDYLSFTPNNSLPSSRTKSIESFDRSSRMAQTSLINTGINSTSSSEHSTPVCDSNITSSTTSIIIPSNESNACVQIKEEETSRMVPLSDDLTCDYHHVSSSESMSLPNATTITSMNNPETSDIERPGLKRKRSMPEEIWETQTNGLRRNSMSKRSKIILMGPSLSTSVNSKMPTVIQRSMDGATGEDFQYDTLEYTANQASYEQAYGDEGVTVGLKNDSFVEHAKPSFVANNSKTVQLKKKSSIPPAFEFQEQVLDLSISPALVSPVTATSMGKNGTSFEGVIVDGMRSMSSTLNANSAQSIVCSNSSNSNRSTAAGKIFDLKATGRLNRNFKTIHYQNGAIMTKTKLITPPKKPVVVTLYECADCGAKFRVKGYLSRHAKRHSKLKAFSCPFFKDNAETEKQDADIKEEDEEEKDKSSGTDSDSTDASSGKDISNHGHLHSLPIGSKCHPSGGFSRRDTYKTHLKAIHFIYPAGTKSTARNDVAGRCGGCSDWFVNNNVWLEDHIEGGKCVALQGRGMRDIRRGKNTNGSSKVE</sequence>
<feature type="region of interest" description="Disordered" evidence="2">
    <location>
        <begin position="833"/>
        <end position="884"/>
    </location>
</feature>